<comment type="caution">
    <text evidence="4">The sequence shown here is derived from an EMBL/GenBank/DDBJ whole genome shotgun (WGS) entry which is preliminary data.</text>
</comment>
<evidence type="ECO:0000256" key="2">
    <source>
        <dbReference type="SAM" id="MobiDB-lite"/>
    </source>
</evidence>
<keyword evidence="3" id="KW-0472">Membrane</keyword>
<feature type="transmembrane region" description="Helical" evidence="3">
    <location>
        <begin position="152"/>
        <end position="170"/>
    </location>
</feature>
<organism evidence="4 5">
    <name type="scientific">Maribacter algarum</name>
    <name type="common">ex Zhang et al. 2020</name>
    <dbReference type="NCBI Taxonomy" id="2578118"/>
    <lineage>
        <taxon>Bacteria</taxon>
        <taxon>Pseudomonadati</taxon>
        <taxon>Bacteroidota</taxon>
        <taxon>Flavobacteriia</taxon>
        <taxon>Flavobacteriales</taxon>
        <taxon>Flavobacteriaceae</taxon>
        <taxon>Maribacter</taxon>
    </lineage>
</organism>
<keyword evidence="3" id="KW-1133">Transmembrane helix</keyword>
<name>A0A5S3PVP5_9FLAO</name>
<keyword evidence="3" id="KW-0812">Transmembrane</keyword>
<feature type="region of interest" description="Disordered" evidence="2">
    <location>
        <begin position="1115"/>
        <end position="1139"/>
    </location>
</feature>
<dbReference type="OrthoDB" id="9812498at2"/>
<dbReference type="AlphaFoldDB" id="A0A5S3PVP5"/>
<evidence type="ECO:0000256" key="1">
    <source>
        <dbReference type="SAM" id="Coils"/>
    </source>
</evidence>
<feature type="region of interest" description="Disordered" evidence="2">
    <location>
        <begin position="707"/>
        <end position="782"/>
    </location>
</feature>
<feature type="compositionally biased region" description="Gly residues" evidence="2">
    <location>
        <begin position="948"/>
        <end position="960"/>
    </location>
</feature>
<feature type="transmembrane region" description="Helical" evidence="3">
    <location>
        <begin position="22"/>
        <end position="44"/>
    </location>
</feature>
<feature type="compositionally biased region" description="Polar residues" evidence="2">
    <location>
        <begin position="1126"/>
        <end position="1139"/>
    </location>
</feature>
<feature type="compositionally biased region" description="Basic and acidic residues" evidence="2">
    <location>
        <begin position="933"/>
        <end position="946"/>
    </location>
</feature>
<feature type="coiled-coil region" evidence="1">
    <location>
        <begin position="496"/>
        <end position="533"/>
    </location>
</feature>
<proteinExistence type="predicted"/>
<evidence type="ECO:0008006" key="6">
    <source>
        <dbReference type="Google" id="ProtNLM"/>
    </source>
</evidence>
<evidence type="ECO:0000313" key="5">
    <source>
        <dbReference type="Proteomes" id="UP000310314"/>
    </source>
</evidence>
<dbReference type="EMBL" id="VATY01000001">
    <property type="protein sequence ID" value="TMM58978.1"/>
    <property type="molecule type" value="Genomic_DNA"/>
</dbReference>
<dbReference type="Proteomes" id="UP000310314">
    <property type="component" value="Unassembled WGS sequence"/>
</dbReference>
<feature type="compositionally biased region" description="Gly residues" evidence="2">
    <location>
        <begin position="1015"/>
        <end position="1032"/>
    </location>
</feature>
<evidence type="ECO:0000256" key="3">
    <source>
        <dbReference type="SAM" id="Phobius"/>
    </source>
</evidence>
<feature type="transmembrane region" description="Helical" evidence="3">
    <location>
        <begin position="56"/>
        <end position="82"/>
    </location>
</feature>
<keyword evidence="1" id="KW-0175">Coiled coil</keyword>
<feature type="compositionally biased region" description="Basic and acidic residues" evidence="2">
    <location>
        <begin position="707"/>
        <end position="733"/>
    </location>
</feature>
<reference evidence="4 5" key="1">
    <citation type="submission" date="2019-05" db="EMBL/GenBank/DDBJ databases">
        <authorList>
            <person name="Zhang J.-Y."/>
            <person name="Feg X."/>
            <person name="Du Z.-J."/>
        </authorList>
    </citation>
    <scope>NUCLEOTIDE SEQUENCE [LARGE SCALE GENOMIC DNA]</scope>
    <source>
        <strain evidence="4 5">RZ26</strain>
    </source>
</reference>
<keyword evidence="5" id="KW-1185">Reference proteome</keyword>
<sequence length="1175" mass="133928">MNSYNNILLKLSDFTKKYYTKLLLKGVLLFLALGLLFFLVTLGVEYFLWLNSTGRLILLLIFVGIEAFLLFKYILTPLFYLFKLKKGISHKQASLLIGKHFPDVDDKLYNLLDLADDKNQSELLLASIDQRSETLNPIPFTKAVDFSENVKYVKYLAIPALLFGLIWLSGNLSDFFGSYNRVVNYDVAYEPPAPFGFRLLSNDLNVLDSKAVTVQVTTEGEIRPDQVFITIDGKDLLLQQQNGIYQYTFTPPLTSTSFSFKANGIFSREYQLNALKTPSIQNFELLLNYPRYTNRKSEILKSTGNATFPEGTRVTWQIKGKHTENIHLVTKDTSIAFSKSEDAFEMAKRVFSNLNYELSTSNANIADYEKLAYRFDVIKDAYPTIKAKQVLDSLNPNTSYYIGEASDDYKLRRIRLVCYPDGDVEDRQILELGEPNSNFNQFYYTFPSGLQLDAGKNYSFYFEATDNDGVHNGKTSKSQVFSTVLLDENQLKNKELESQQSIIDNLDKSLEKFKEQKETLKEINQNQKEKKQLNFNDQNQVKDFLKKQQQQEQMMQKFSKQLKENLNKGEKEDEMNELLKERLERQEIEAKKNEKLLEELNKIAEKIDKEELAKRLEELGKKQQNSERNLEQLLELTKRYYVTEKAAQLAKDLEKLAERQETLSELNLGEQFQNKEQEKLNEKFEEIAKELDELKKDNADLKKPLDLNVDKKKEESVKKDQKEALEEINKQQGDEQSSDTEEKENSANNAKKKQKSAAQKMKEMSEQLQESSAGGGGGGSSITEDAEMLRQILDNLVIFSFKQENLYEELEEVDADSPQFSSSIREQQELRKLFEHVDDSLFALSLRRAELAEFVNEQITEVYYNTDKALEAIAESQIYQGVSYQKYVLTAANSLSDFLANTLDNMQQSMQSGKGQGEGEGFQLPDIIKQQGELKEKMEGQGKEGQGKPSGEGKGQQGEGQKGEGEGESVQGGEKGKGSEGEKGEGEKGQGKEGQGGEGEGEGKNGKGKGKGENGEGGQGGDDGGDGNGQGDGPSEEELKEIYEIYKEQQMIRQRLEEQLQDMINGSDRKLGQKLLRQMEDFENELLENGFTQRGMNKMNNIQYELLKLENAAMKQGKKPERESNTNKNQFNNPITTKPSLLEDYRNEIEILNRQALPLRQNFQNKVKEYFKSDD</sequence>
<gene>
    <name evidence="4" type="ORF">FEE95_05965</name>
</gene>
<feature type="compositionally biased region" description="Basic and acidic residues" evidence="2">
    <location>
        <begin position="1001"/>
        <end position="1014"/>
    </location>
</feature>
<feature type="compositionally biased region" description="Basic and acidic residues" evidence="2">
    <location>
        <begin position="974"/>
        <end position="991"/>
    </location>
</feature>
<protein>
    <recommendedName>
        <fullName evidence="6">DUF4175 family protein</fullName>
    </recommendedName>
</protein>
<accession>A0A5S3PVP5</accession>
<evidence type="ECO:0000313" key="4">
    <source>
        <dbReference type="EMBL" id="TMM58978.1"/>
    </source>
</evidence>
<feature type="region of interest" description="Disordered" evidence="2">
    <location>
        <begin position="933"/>
        <end position="1039"/>
    </location>
</feature>